<protein>
    <recommendedName>
        <fullName evidence="3">Inner spore coat protein</fullName>
    </recommendedName>
</protein>
<keyword evidence="2" id="KW-1185">Reference proteome</keyword>
<dbReference type="InterPro" id="IPR058870">
    <property type="entry name" value="YuzC"/>
</dbReference>
<dbReference type="Pfam" id="PF26344">
    <property type="entry name" value="YuzC"/>
    <property type="match status" value="1"/>
</dbReference>
<reference evidence="1 2" key="1">
    <citation type="submission" date="2017-07" db="EMBL/GenBank/DDBJ databases">
        <title>Virgibacillus sp. LM2416.</title>
        <authorList>
            <person name="Tak E.J."/>
            <person name="Bae J.-W."/>
        </authorList>
    </citation>
    <scope>NUCLEOTIDE SEQUENCE [LARGE SCALE GENOMIC DNA]</scope>
    <source>
        <strain evidence="1 2">LM2416</strain>
    </source>
</reference>
<organism evidence="1 2">
    <name type="scientific">Virgibacillus phasianinus</name>
    <dbReference type="NCBI Taxonomy" id="2017483"/>
    <lineage>
        <taxon>Bacteria</taxon>
        <taxon>Bacillati</taxon>
        <taxon>Bacillota</taxon>
        <taxon>Bacilli</taxon>
        <taxon>Bacillales</taxon>
        <taxon>Bacillaceae</taxon>
        <taxon>Virgibacillus</taxon>
    </lineage>
</organism>
<proteinExistence type="predicted"/>
<dbReference type="KEGG" id="vil:CFK37_06450"/>
<dbReference type="OrthoDB" id="2615349at2"/>
<dbReference type="AlphaFoldDB" id="A0A220U1D4"/>
<dbReference type="Proteomes" id="UP000198312">
    <property type="component" value="Chromosome"/>
</dbReference>
<gene>
    <name evidence="1" type="ORF">CFK37_06450</name>
</gene>
<evidence type="ECO:0000313" key="2">
    <source>
        <dbReference type="Proteomes" id="UP000198312"/>
    </source>
</evidence>
<sequence>MYYPHYYPCPVYCLPDERYFYQQPIYCYHQVQPYQPRPEYPETDAALFHQSAGAFKQLVKEATIILNRLSGSEEFAYKVMDAAQQNDSKKVEELIKSTGVSVDFQTSYNPDGINIILISKVENIECCKLEMAIRWR</sequence>
<dbReference type="RefSeq" id="WP_089061082.1">
    <property type="nucleotide sequence ID" value="NZ_CP022315.1"/>
</dbReference>
<dbReference type="EMBL" id="CP022315">
    <property type="protein sequence ID" value="ASK61822.1"/>
    <property type="molecule type" value="Genomic_DNA"/>
</dbReference>
<evidence type="ECO:0000313" key="1">
    <source>
        <dbReference type="EMBL" id="ASK61822.1"/>
    </source>
</evidence>
<evidence type="ECO:0008006" key="3">
    <source>
        <dbReference type="Google" id="ProtNLM"/>
    </source>
</evidence>
<accession>A0A220U1D4</accession>
<name>A0A220U1D4_9BACI</name>